<feature type="transmembrane region" description="Helical" evidence="7">
    <location>
        <begin position="151"/>
        <end position="177"/>
    </location>
</feature>
<feature type="transmembrane region" description="Helical" evidence="7">
    <location>
        <begin position="116"/>
        <end position="139"/>
    </location>
</feature>
<feature type="transmembrane region" description="Helical" evidence="7">
    <location>
        <begin position="26"/>
        <end position="46"/>
    </location>
</feature>
<feature type="compositionally biased region" description="Polar residues" evidence="6">
    <location>
        <begin position="314"/>
        <end position="324"/>
    </location>
</feature>
<evidence type="ECO:0000256" key="1">
    <source>
        <dbReference type="ARBA" id="ARBA00004141"/>
    </source>
</evidence>
<reference evidence="9" key="1">
    <citation type="submission" date="2021-02" db="EMBL/GenBank/DDBJ databases">
        <authorList>
            <person name="Syme A R."/>
            <person name="Syme A R."/>
            <person name="Moolhuijzen P."/>
        </authorList>
    </citation>
    <scope>NUCLEOTIDE SEQUENCE</scope>
    <source>
        <strain evidence="9">W1-1</strain>
    </source>
</reference>
<feature type="region of interest" description="Disordered" evidence="6">
    <location>
        <begin position="310"/>
        <end position="338"/>
    </location>
</feature>
<evidence type="ECO:0000256" key="5">
    <source>
        <dbReference type="ARBA" id="ARBA00038359"/>
    </source>
</evidence>
<gene>
    <name evidence="9" type="ORF">PTTW11_02544</name>
</gene>
<dbReference type="EMBL" id="HG992978">
    <property type="protein sequence ID" value="CAE7013696.1"/>
    <property type="molecule type" value="Genomic_DNA"/>
</dbReference>
<dbReference type="PANTHER" id="PTHR33048">
    <property type="entry name" value="PTH11-LIKE INTEGRAL MEMBRANE PROTEIN (AFU_ORTHOLOGUE AFUA_5G11245)"/>
    <property type="match status" value="1"/>
</dbReference>
<evidence type="ECO:0000256" key="6">
    <source>
        <dbReference type="SAM" id="MobiDB-lite"/>
    </source>
</evidence>
<feature type="domain" description="Rhodopsin" evidence="8">
    <location>
        <begin position="42"/>
        <end position="296"/>
    </location>
</feature>
<accession>A0A6S6VWR3</accession>
<evidence type="ECO:0000259" key="8">
    <source>
        <dbReference type="Pfam" id="PF20684"/>
    </source>
</evidence>
<evidence type="ECO:0000256" key="4">
    <source>
        <dbReference type="ARBA" id="ARBA00023136"/>
    </source>
</evidence>
<evidence type="ECO:0000256" key="7">
    <source>
        <dbReference type="SAM" id="Phobius"/>
    </source>
</evidence>
<sequence>MSQSPPQISPEVLAVLAKDDRGPKTIGLVLGFTTLALVCVSLRFFARIKFVRQVGSEDYLMAMAMVRPKVLTWSAKLIQQVFSVVTAALQVKQVQWGAGKHQLLVDLPSTTHSLRYLYWSILAYCVGLILTKISILAQYRRIFSVGEVQTVNYIVLGLCVVTSVIAFLTLAFVCIPVDSFWNVMKKPTAHCLDEAKVRYGNSTINTITDLMIAALPVRRIYKLQIVRKQKIVLIVILSLGWIVCIVSILRIHSMIVLAHNYRDAMYYSAPPIYWAAIEMNLAISCACAPALKPLVVHLIPAFGSKWTAKESSERSGTSKQSKGSGFSGCFRPVGERGNSTANLTNVEQGVEDIELEPVTTLQPAYQPPTVETRIEMRRL</sequence>
<organism evidence="9 10">
    <name type="scientific">Pyrenophora teres f. teres</name>
    <dbReference type="NCBI Taxonomy" id="97479"/>
    <lineage>
        <taxon>Eukaryota</taxon>
        <taxon>Fungi</taxon>
        <taxon>Dikarya</taxon>
        <taxon>Ascomycota</taxon>
        <taxon>Pezizomycotina</taxon>
        <taxon>Dothideomycetes</taxon>
        <taxon>Pleosporomycetidae</taxon>
        <taxon>Pleosporales</taxon>
        <taxon>Pleosporineae</taxon>
        <taxon>Pleosporaceae</taxon>
        <taxon>Pyrenophora</taxon>
    </lineage>
</organism>
<dbReference type="InterPro" id="IPR049326">
    <property type="entry name" value="Rhodopsin_dom_fungi"/>
</dbReference>
<feature type="transmembrane region" description="Helical" evidence="7">
    <location>
        <begin position="231"/>
        <end position="252"/>
    </location>
</feature>
<protein>
    <recommendedName>
        <fullName evidence="8">Rhodopsin domain-containing protein</fullName>
    </recommendedName>
</protein>
<evidence type="ECO:0000256" key="2">
    <source>
        <dbReference type="ARBA" id="ARBA00022692"/>
    </source>
</evidence>
<dbReference type="AlphaFoldDB" id="A0A6S6VWR3"/>
<dbReference type="Pfam" id="PF20684">
    <property type="entry name" value="Fung_rhodopsin"/>
    <property type="match status" value="1"/>
</dbReference>
<dbReference type="GO" id="GO:0016020">
    <property type="term" value="C:membrane"/>
    <property type="evidence" value="ECO:0007669"/>
    <property type="project" value="UniProtKB-SubCell"/>
</dbReference>
<evidence type="ECO:0000256" key="3">
    <source>
        <dbReference type="ARBA" id="ARBA00022989"/>
    </source>
</evidence>
<dbReference type="PANTHER" id="PTHR33048:SF47">
    <property type="entry name" value="INTEGRAL MEMBRANE PROTEIN-RELATED"/>
    <property type="match status" value="1"/>
</dbReference>
<dbReference type="InterPro" id="IPR052337">
    <property type="entry name" value="SAT4-like"/>
</dbReference>
<evidence type="ECO:0000313" key="9">
    <source>
        <dbReference type="EMBL" id="CAE7013696.1"/>
    </source>
</evidence>
<proteinExistence type="inferred from homology"/>
<keyword evidence="4 7" id="KW-0472">Membrane</keyword>
<keyword evidence="3 7" id="KW-1133">Transmembrane helix</keyword>
<comment type="similarity">
    <text evidence="5">Belongs to the SAT4 family.</text>
</comment>
<comment type="subcellular location">
    <subcellularLocation>
        <location evidence="1">Membrane</location>
        <topology evidence="1">Multi-pass membrane protein</topology>
    </subcellularLocation>
</comment>
<keyword evidence="2 7" id="KW-0812">Transmembrane</keyword>
<name>A0A6S6VWR3_9PLEO</name>
<evidence type="ECO:0000313" key="10">
    <source>
        <dbReference type="Proteomes" id="UP000472372"/>
    </source>
</evidence>
<dbReference type="Proteomes" id="UP000472372">
    <property type="component" value="Chromosome 2"/>
</dbReference>